<dbReference type="PANTHER" id="PTHR11596:SF74">
    <property type="entry name" value="ALKALINE PHOSPHATASE, TISSUE-NONSPECIFIC ISOZYME"/>
    <property type="match status" value="1"/>
</dbReference>
<dbReference type="EMBL" id="JAIWYP010000004">
    <property type="protein sequence ID" value="KAH3839703.1"/>
    <property type="molecule type" value="Genomic_DNA"/>
</dbReference>
<feature type="chain" id="PRO_5039455877" description="Alkaline phosphatase, tissue-nonspecific isozyme" evidence="28">
    <location>
        <begin position="19"/>
        <end position="529"/>
    </location>
</feature>
<evidence type="ECO:0000256" key="6">
    <source>
        <dbReference type="ARBA" id="ARBA00022591"/>
    </source>
</evidence>
<dbReference type="EC" id="3.1.3.1" evidence="4"/>
<evidence type="ECO:0000256" key="18">
    <source>
        <dbReference type="ARBA" id="ARBA00040525"/>
    </source>
</evidence>
<evidence type="ECO:0000256" key="17">
    <source>
        <dbReference type="ARBA" id="ARBA00037828"/>
    </source>
</evidence>
<dbReference type="OrthoDB" id="5818554at2759"/>
<evidence type="ECO:0000256" key="12">
    <source>
        <dbReference type="ARBA" id="ARBA00023136"/>
    </source>
</evidence>
<evidence type="ECO:0000256" key="7">
    <source>
        <dbReference type="ARBA" id="ARBA00022622"/>
    </source>
</evidence>
<keyword evidence="5" id="KW-1003">Cell membrane</keyword>
<dbReference type="SUPFAM" id="SSF53649">
    <property type="entry name" value="Alkaline phosphatase-like"/>
    <property type="match status" value="1"/>
</dbReference>
<dbReference type="Gene3D" id="3.40.720.10">
    <property type="entry name" value="Alkaline Phosphatase, subunit A"/>
    <property type="match status" value="1"/>
</dbReference>
<evidence type="ECO:0000256" key="2">
    <source>
        <dbReference type="ARBA" id="ARBA00005984"/>
    </source>
</evidence>
<gene>
    <name evidence="29" type="ORF">DPMN_113136</name>
</gene>
<comment type="catalytic activity">
    <reaction evidence="20">
        <text>diphosphate + H2O = 2 phosphate + H(+)</text>
        <dbReference type="Rhea" id="RHEA:24576"/>
        <dbReference type="ChEBI" id="CHEBI:15377"/>
        <dbReference type="ChEBI" id="CHEBI:15378"/>
        <dbReference type="ChEBI" id="CHEBI:33019"/>
        <dbReference type="ChEBI" id="CHEBI:43474"/>
    </reaction>
    <physiologicalReaction direction="left-to-right" evidence="20">
        <dbReference type="Rhea" id="RHEA:24577"/>
    </physiologicalReaction>
</comment>
<evidence type="ECO:0000256" key="8">
    <source>
        <dbReference type="ARBA" id="ARBA00022723"/>
    </source>
</evidence>
<evidence type="ECO:0000256" key="15">
    <source>
        <dbReference type="ARBA" id="ARBA00036105"/>
    </source>
</evidence>
<evidence type="ECO:0000256" key="5">
    <source>
        <dbReference type="ARBA" id="ARBA00022475"/>
    </source>
</evidence>
<evidence type="ECO:0000256" key="24">
    <source>
        <dbReference type="ARBA" id="ARBA00049526"/>
    </source>
</evidence>
<evidence type="ECO:0000256" key="1">
    <source>
        <dbReference type="ARBA" id="ARBA00004609"/>
    </source>
</evidence>
<keyword evidence="12" id="KW-0472">Membrane</keyword>
<keyword evidence="11 26" id="KW-0460">Magnesium</keyword>
<comment type="similarity">
    <text evidence="2 27">Belongs to the alkaline phosphatase family.</text>
</comment>
<comment type="catalytic activity">
    <reaction evidence="22">
        <text>phosphoethanolamine + H2O = ethanolamine + phosphate</text>
        <dbReference type="Rhea" id="RHEA:16089"/>
        <dbReference type="ChEBI" id="CHEBI:15377"/>
        <dbReference type="ChEBI" id="CHEBI:43474"/>
        <dbReference type="ChEBI" id="CHEBI:57603"/>
        <dbReference type="ChEBI" id="CHEBI:58190"/>
    </reaction>
    <physiologicalReaction direction="left-to-right" evidence="22">
        <dbReference type="Rhea" id="RHEA:16090"/>
    </physiologicalReaction>
</comment>
<evidence type="ECO:0000256" key="28">
    <source>
        <dbReference type="SAM" id="SignalP"/>
    </source>
</evidence>
<feature type="binding site" evidence="26">
    <location>
        <position position="455"/>
    </location>
    <ligand>
        <name>Zn(2+)</name>
        <dbReference type="ChEBI" id="CHEBI:29105"/>
        <label>2</label>
    </ligand>
</feature>
<evidence type="ECO:0000256" key="4">
    <source>
        <dbReference type="ARBA" id="ARBA00012647"/>
    </source>
</evidence>
<comment type="catalytic activity">
    <reaction evidence="21">
        <text>ATP + H2O = ADP + phosphate + H(+)</text>
        <dbReference type="Rhea" id="RHEA:13065"/>
        <dbReference type="ChEBI" id="CHEBI:15377"/>
        <dbReference type="ChEBI" id="CHEBI:15378"/>
        <dbReference type="ChEBI" id="CHEBI:30616"/>
        <dbReference type="ChEBI" id="CHEBI:43474"/>
        <dbReference type="ChEBI" id="CHEBI:456216"/>
    </reaction>
    <physiologicalReaction direction="left-to-right" evidence="21">
        <dbReference type="Rhea" id="RHEA:13066"/>
    </physiologicalReaction>
</comment>
<evidence type="ECO:0000256" key="14">
    <source>
        <dbReference type="ARBA" id="ARBA00023288"/>
    </source>
</evidence>
<feature type="binding site" evidence="26">
    <location>
        <position position="175"/>
    </location>
    <ligand>
        <name>Mg(2+)</name>
        <dbReference type="ChEBI" id="CHEBI:18420"/>
    </ligand>
</feature>
<dbReference type="AlphaFoldDB" id="A0A9D4KHR3"/>
<keyword evidence="10 26" id="KW-0862">Zinc</keyword>
<dbReference type="GO" id="GO:0046872">
    <property type="term" value="F:metal ion binding"/>
    <property type="evidence" value="ECO:0007669"/>
    <property type="project" value="UniProtKB-KW"/>
</dbReference>
<evidence type="ECO:0000256" key="13">
    <source>
        <dbReference type="ARBA" id="ARBA00023180"/>
    </source>
</evidence>
<keyword evidence="13" id="KW-0325">Glycoprotein</keyword>
<feature type="binding site" evidence="26">
    <location>
        <position position="341"/>
    </location>
    <ligand>
        <name>Zn(2+)</name>
        <dbReference type="ChEBI" id="CHEBI:29105"/>
        <label>2</label>
    </ligand>
</feature>
<feature type="binding site" evidence="26">
    <location>
        <position position="177"/>
    </location>
    <ligand>
        <name>Mg(2+)</name>
        <dbReference type="ChEBI" id="CHEBI:18420"/>
    </ligand>
</feature>
<dbReference type="PANTHER" id="PTHR11596">
    <property type="entry name" value="ALKALINE PHOSPHATASE"/>
    <property type="match status" value="1"/>
</dbReference>
<evidence type="ECO:0000256" key="11">
    <source>
        <dbReference type="ARBA" id="ARBA00022842"/>
    </source>
</evidence>
<keyword evidence="14" id="KW-0449">Lipoprotein</keyword>
<comment type="caution">
    <text evidence="29">The sequence shown here is derived from an EMBL/GenBank/DDBJ whole genome shotgun (WGS) entry which is preliminary data.</text>
</comment>
<dbReference type="GO" id="GO:0005886">
    <property type="term" value="C:plasma membrane"/>
    <property type="evidence" value="ECO:0007669"/>
    <property type="project" value="UniProtKB-SubCell"/>
</dbReference>
<feature type="binding site" evidence="26">
    <location>
        <position position="337"/>
    </location>
    <ligand>
        <name>Zn(2+)</name>
        <dbReference type="ChEBI" id="CHEBI:29105"/>
        <label>2</label>
    </ligand>
</feature>
<reference evidence="29" key="1">
    <citation type="journal article" date="2019" name="bioRxiv">
        <title>The Genome of the Zebra Mussel, Dreissena polymorpha: A Resource for Invasive Species Research.</title>
        <authorList>
            <person name="McCartney M.A."/>
            <person name="Auch B."/>
            <person name="Kono T."/>
            <person name="Mallez S."/>
            <person name="Zhang Y."/>
            <person name="Obille A."/>
            <person name="Becker A."/>
            <person name="Abrahante J.E."/>
            <person name="Garbe J."/>
            <person name="Badalamenti J.P."/>
            <person name="Herman A."/>
            <person name="Mangelson H."/>
            <person name="Liachko I."/>
            <person name="Sullivan S."/>
            <person name="Sone E.D."/>
            <person name="Koren S."/>
            <person name="Silverstein K.A.T."/>
            <person name="Beckman K.B."/>
            <person name="Gohl D.M."/>
        </authorList>
    </citation>
    <scope>NUCLEOTIDE SEQUENCE</scope>
    <source>
        <strain evidence="29">Duluth1</strain>
        <tissue evidence="29">Whole animal</tissue>
    </source>
</reference>
<evidence type="ECO:0000256" key="22">
    <source>
        <dbReference type="ARBA" id="ARBA00048929"/>
    </source>
</evidence>
<evidence type="ECO:0000256" key="21">
    <source>
        <dbReference type="ARBA" id="ARBA00048778"/>
    </source>
</evidence>
<evidence type="ECO:0000256" key="26">
    <source>
        <dbReference type="PIRSR" id="PIRSR601952-2"/>
    </source>
</evidence>
<keyword evidence="9" id="KW-0378">Hydrolase</keyword>
<comment type="catalytic activity">
    <reaction evidence="16">
        <text>AMP + H2O = adenosine + phosphate</text>
        <dbReference type="Rhea" id="RHEA:29375"/>
        <dbReference type="ChEBI" id="CHEBI:15377"/>
        <dbReference type="ChEBI" id="CHEBI:16335"/>
        <dbReference type="ChEBI" id="CHEBI:43474"/>
        <dbReference type="ChEBI" id="CHEBI:456215"/>
    </reaction>
    <physiologicalReaction direction="left-to-right" evidence="16">
        <dbReference type="Rhea" id="RHEA:29376"/>
    </physiologicalReaction>
</comment>
<comment type="catalytic activity">
    <reaction evidence="23">
        <text>pyridoxal 5'-phosphate + H2O = pyridoxal + phosphate</text>
        <dbReference type="Rhea" id="RHEA:20533"/>
        <dbReference type="ChEBI" id="CHEBI:15377"/>
        <dbReference type="ChEBI" id="CHEBI:17310"/>
        <dbReference type="ChEBI" id="CHEBI:43474"/>
        <dbReference type="ChEBI" id="CHEBI:597326"/>
    </reaction>
    <physiologicalReaction direction="left-to-right" evidence="23">
        <dbReference type="Rhea" id="RHEA:20534"/>
    </physiologicalReaction>
</comment>
<dbReference type="Proteomes" id="UP000828390">
    <property type="component" value="Unassembled WGS sequence"/>
</dbReference>
<comment type="cofactor">
    <cofactor evidence="26">
        <name>Zn(2+)</name>
        <dbReference type="ChEBI" id="CHEBI:29105"/>
    </cofactor>
    <text evidence="26">Binds 2 Zn(2+) ions.</text>
</comment>
<dbReference type="GO" id="GO:0098552">
    <property type="term" value="C:side of membrane"/>
    <property type="evidence" value="ECO:0007669"/>
    <property type="project" value="UniProtKB-KW"/>
</dbReference>
<comment type="subcellular location">
    <subcellularLocation>
        <location evidence="1">Cell membrane</location>
        <topology evidence="1">Lipid-anchor</topology>
        <topology evidence="1">GPI-anchor</topology>
    </subcellularLocation>
    <subcellularLocation>
        <location evidence="17">Extracellular vesicle membrane</location>
        <topology evidence="17">Lipid-anchor</topology>
        <topology evidence="17">GPI-anchor</topology>
    </subcellularLocation>
</comment>
<sequence length="529" mass="58348">MLICTVLFALTLTKVCLAAAGPNIPTQELDPQFWNRMAKSQINARLKMSHNYNTAKNVIFFIGDGLGPTTVTAARILKGQLAGQPGEETVLAFERFPNVALSKTYNVDRQTPDSAGTASAMLSGVKTNYYLIGLNARASRADCEGSKGKEMDTILDWAVRAGKRTGIVTTARITHATPAAAYAHAADRYWEGDVNTKGITSCRDIAQQLVDDNADINVLFGGGRRHFLPNTTADPETNTIDKNHRQDGRNLIEDWTKYQTSRGRRSAYVWNLDQFNAVNPTDTDYMLGLFEPNHMQYELERNTSREPSIAMMTQKAIEVLRKGDNGYFLLVEGARIDHAHHDSLAKKALHETISFEAAISQAVAMTNQEDTLIVVTGDHSHAFDIQGYSYRGLDILGLADPLEEDEPTLDQKPYTILQYGNGPGYETPRKNLTGVDTHGNNYIFPSGVPVEWETHGGEDVAIYAQGPMAHLFYGVQEQNYIAHVMAYSACIGPYTTSCDHGQPIECTSGCEHVSLHIYAFIALLFVSLV</sequence>
<comment type="subunit">
    <text evidence="3">Homodimer.</text>
</comment>
<evidence type="ECO:0000313" key="30">
    <source>
        <dbReference type="Proteomes" id="UP000828390"/>
    </source>
</evidence>
<keyword evidence="8 26" id="KW-0479">Metal-binding</keyword>
<evidence type="ECO:0000313" key="29">
    <source>
        <dbReference type="EMBL" id="KAH3839703.1"/>
    </source>
</evidence>
<keyword evidence="30" id="KW-1185">Reference proteome</keyword>
<comment type="cofactor">
    <cofactor evidence="26">
        <name>Mg(2+)</name>
        <dbReference type="ChEBI" id="CHEBI:18420"/>
    </cofactor>
    <text evidence="26">Binds 1 Mg(2+) ion.</text>
</comment>
<evidence type="ECO:0000256" key="27">
    <source>
        <dbReference type="RuleBase" id="RU003946"/>
    </source>
</evidence>
<proteinExistence type="inferred from homology"/>
<evidence type="ECO:0000256" key="20">
    <source>
        <dbReference type="ARBA" id="ARBA00048097"/>
    </source>
</evidence>
<feature type="signal peptide" evidence="28">
    <location>
        <begin position="1"/>
        <end position="18"/>
    </location>
</feature>
<feature type="binding site" evidence="26">
    <location>
        <position position="332"/>
    </location>
    <ligand>
        <name>Mg(2+)</name>
        <dbReference type="ChEBI" id="CHEBI:18420"/>
    </ligand>
</feature>
<comment type="catalytic activity">
    <reaction evidence="24">
        <text>ADP + H2O = AMP + phosphate + H(+)</text>
        <dbReference type="Rhea" id="RHEA:61436"/>
        <dbReference type="ChEBI" id="CHEBI:15377"/>
        <dbReference type="ChEBI" id="CHEBI:15378"/>
        <dbReference type="ChEBI" id="CHEBI:43474"/>
        <dbReference type="ChEBI" id="CHEBI:456215"/>
        <dbReference type="ChEBI" id="CHEBI:456216"/>
    </reaction>
    <physiologicalReaction direction="left-to-right" evidence="24">
        <dbReference type="Rhea" id="RHEA:61437"/>
    </physiologicalReaction>
</comment>
<dbReference type="InterPro" id="IPR001952">
    <property type="entry name" value="Alkaline_phosphatase"/>
</dbReference>
<dbReference type="Pfam" id="PF00245">
    <property type="entry name" value="Alk_phosphatase"/>
    <property type="match status" value="1"/>
</dbReference>
<comment type="catalytic activity">
    <reaction evidence="15">
        <text>a phosphate monoester + H2O = an alcohol + phosphate</text>
        <dbReference type="Rhea" id="RHEA:15017"/>
        <dbReference type="ChEBI" id="CHEBI:15377"/>
        <dbReference type="ChEBI" id="CHEBI:30879"/>
        <dbReference type="ChEBI" id="CHEBI:43474"/>
        <dbReference type="ChEBI" id="CHEBI:67140"/>
        <dbReference type="EC" id="3.1.3.1"/>
    </reaction>
    <physiologicalReaction direction="left-to-right" evidence="15">
        <dbReference type="Rhea" id="RHEA:15018"/>
    </physiologicalReaction>
</comment>
<reference evidence="29" key="2">
    <citation type="submission" date="2020-11" db="EMBL/GenBank/DDBJ databases">
        <authorList>
            <person name="McCartney M.A."/>
            <person name="Auch B."/>
            <person name="Kono T."/>
            <person name="Mallez S."/>
            <person name="Becker A."/>
            <person name="Gohl D.M."/>
            <person name="Silverstein K.A.T."/>
            <person name="Koren S."/>
            <person name="Bechman K.B."/>
            <person name="Herman A."/>
            <person name="Abrahante J.E."/>
            <person name="Garbe J."/>
        </authorList>
    </citation>
    <scope>NUCLEOTIDE SEQUENCE</scope>
    <source>
        <strain evidence="29">Duluth1</strain>
        <tissue evidence="29">Whole animal</tissue>
    </source>
</reference>
<dbReference type="GO" id="GO:0031214">
    <property type="term" value="P:biomineral tissue development"/>
    <property type="evidence" value="ECO:0007669"/>
    <property type="project" value="UniProtKB-KW"/>
</dbReference>
<dbReference type="GO" id="GO:0004035">
    <property type="term" value="F:alkaline phosphatase activity"/>
    <property type="evidence" value="ECO:0007669"/>
    <property type="project" value="UniProtKB-EC"/>
</dbReference>
<evidence type="ECO:0000256" key="16">
    <source>
        <dbReference type="ARBA" id="ARBA00036923"/>
    </source>
</evidence>
<keyword evidence="7" id="KW-0336">GPI-anchor</keyword>
<evidence type="ECO:0000256" key="23">
    <source>
        <dbReference type="ARBA" id="ARBA00049444"/>
    </source>
</evidence>
<protein>
    <recommendedName>
        <fullName evidence="18">Alkaline phosphatase, tissue-nonspecific isozyme</fullName>
        <ecNumber evidence="4">3.1.3.1</ecNumber>
    </recommendedName>
    <alternativeName>
        <fullName evidence="19">Phosphoamidase</fullName>
    </alternativeName>
</protein>
<organism evidence="29 30">
    <name type="scientific">Dreissena polymorpha</name>
    <name type="common">Zebra mussel</name>
    <name type="synonym">Mytilus polymorpha</name>
    <dbReference type="NCBI Taxonomy" id="45954"/>
    <lineage>
        <taxon>Eukaryota</taxon>
        <taxon>Metazoa</taxon>
        <taxon>Spiralia</taxon>
        <taxon>Lophotrochozoa</taxon>
        <taxon>Mollusca</taxon>
        <taxon>Bivalvia</taxon>
        <taxon>Autobranchia</taxon>
        <taxon>Heteroconchia</taxon>
        <taxon>Euheterodonta</taxon>
        <taxon>Imparidentia</taxon>
        <taxon>Neoheterodontei</taxon>
        <taxon>Myida</taxon>
        <taxon>Dreissenoidea</taxon>
        <taxon>Dreissenidae</taxon>
        <taxon>Dreissena</taxon>
    </lineage>
</organism>
<feature type="binding site" evidence="26">
    <location>
        <position position="64"/>
    </location>
    <ligand>
        <name>Mg(2+)</name>
        <dbReference type="ChEBI" id="CHEBI:18420"/>
    </ligand>
</feature>
<evidence type="ECO:0000256" key="3">
    <source>
        <dbReference type="ARBA" id="ARBA00011738"/>
    </source>
</evidence>
<evidence type="ECO:0000256" key="19">
    <source>
        <dbReference type="ARBA" id="ARBA00042603"/>
    </source>
</evidence>
<dbReference type="CDD" id="cd16012">
    <property type="entry name" value="ALP"/>
    <property type="match status" value="1"/>
</dbReference>
<dbReference type="PRINTS" id="PR00113">
    <property type="entry name" value="ALKPHPHTASE"/>
</dbReference>
<evidence type="ECO:0000256" key="25">
    <source>
        <dbReference type="PIRSR" id="PIRSR601952-1"/>
    </source>
</evidence>
<dbReference type="InterPro" id="IPR017850">
    <property type="entry name" value="Alkaline_phosphatase_core_sf"/>
</dbReference>
<evidence type="ECO:0000256" key="9">
    <source>
        <dbReference type="ARBA" id="ARBA00022801"/>
    </source>
</evidence>
<feature type="binding site" evidence="26">
    <location>
        <position position="378"/>
    </location>
    <ligand>
        <name>Zn(2+)</name>
        <dbReference type="ChEBI" id="CHEBI:29105"/>
        <label>2</label>
    </ligand>
</feature>
<dbReference type="SMART" id="SM00098">
    <property type="entry name" value="alkPPc"/>
    <property type="match status" value="1"/>
</dbReference>
<name>A0A9D4KHR3_DREPO</name>
<accession>A0A9D4KHR3</accession>
<keyword evidence="6" id="KW-0091">Biomineralization</keyword>
<feature type="binding site" evidence="26">
    <location>
        <position position="379"/>
    </location>
    <ligand>
        <name>Zn(2+)</name>
        <dbReference type="ChEBI" id="CHEBI:29105"/>
        <label>2</label>
    </ligand>
</feature>
<evidence type="ECO:0000256" key="10">
    <source>
        <dbReference type="ARBA" id="ARBA00022833"/>
    </source>
</evidence>
<feature type="active site" description="Phosphoserine intermediate" evidence="25">
    <location>
        <position position="114"/>
    </location>
</feature>
<feature type="binding site" evidence="26">
    <location>
        <position position="64"/>
    </location>
    <ligand>
        <name>Zn(2+)</name>
        <dbReference type="ChEBI" id="CHEBI:29105"/>
        <label>2</label>
    </ligand>
</feature>
<keyword evidence="28" id="KW-0732">Signal</keyword>
<dbReference type="FunFam" id="3.40.720.10:FF:000008">
    <property type="entry name" value="Alkaline phosphatase"/>
    <property type="match status" value="1"/>
</dbReference>